<comment type="caution">
    <text evidence="2">The sequence shown here is derived from an EMBL/GenBank/DDBJ whole genome shotgun (WGS) entry which is preliminary data.</text>
</comment>
<accession>A0A7J7BX38</accession>
<evidence type="ECO:0000313" key="2">
    <source>
        <dbReference type="EMBL" id="KAF5726443.1"/>
    </source>
</evidence>
<dbReference type="EMBL" id="JAAARO010000022">
    <property type="protein sequence ID" value="KAF5726443.1"/>
    <property type="molecule type" value="Genomic_DNA"/>
</dbReference>
<name>A0A7J7BX38_TRIWF</name>
<feature type="compositionally biased region" description="Basic and acidic residues" evidence="1">
    <location>
        <begin position="49"/>
        <end position="65"/>
    </location>
</feature>
<evidence type="ECO:0000256" key="1">
    <source>
        <dbReference type="SAM" id="MobiDB-lite"/>
    </source>
</evidence>
<feature type="region of interest" description="Disordered" evidence="1">
    <location>
        <begin position="39"/>
        <end position="72"/>
    </location>
</feature>
<dbReference type="InParanoid" id="A0A7J7BX38"/>
<evidence type="ECO:0000313" key="3">
    <source>
        <dbReference type="Proteomes" id="UP000593562"/>
    </source>
</evidence>
<protein>
    <submittedName>
        <fullName evidence="2">Syntaxin</fullName>
    </submittedName>
</protein>
<keyword evidence="3" id="KW-1185">Reference proteome</keyword>
<organism evidence="2 3">
    <name type="scientific">Tripterygium wilfordii</name>
    <name type="common">Thunder God vine</name>
    <dbReference type="NCBI Taxonomy" id="458696"/>
    <lineage>
        <taxon>Eukaryota</taxon>
        <taxon>Viridiplantae</taxon>
        <taxon>Streptophyta</taxon>
        <taxon>Embryophyta</taxon>
        <taxon>Tracheophyta</taxon>
        <taxon>Spermatophyta</taxon>
        <taxon>Magnoliopsida</taxon>
        <taxon>eudicotyledons</taxon>
        <taxon>Gunneridae</taxon>
        <taxon>Pentapetalae</taxon>
        <taxon>rosids</taxon>
        <taxon>fabids</taxon>
        <taxon>Celastrales</taxon>
        <taxon>Celastraceae</taxon>
        <taxon>Tripterygium</taxon>
    </lineage>
</organism>
<sequence>MLVKCVFFFPDLPGHGSPGCCPRRDFRQHRKSGDKRCGSCSTGHGCSPHSKELAKEVEEMHDDSHYLTPGHRNHRRPLYFEALEEVINRVWDIQYQFTQKKNTL</sequence>
<reference evidence="2 3" key="1">
    <citation type="journal article" date="2020" name="Nat. Commun.">
        <title>Genome of Tripterygium wilfordii and identification of cytochrome P450 involved in triptolide biosynthesis.</title>
        <authorList>
            <person name="Tu L."/>
            <person name="Su P."/>
            <person name="Zhang Z."/>
            <person name="Gao L."/>
            <person name="Wang J."/>
            <person name="Hu T."/>
            <person name="Zhou J."/>
            <person name="Zhang Y."/>
            <person name="Zhao Y."/>
            <person name="Liu Y."/>
            <person name="Song Y."/>
            <person name="Tong Y."/>
            <person name="Lu Y."/>
            <person name="Yang J."/>
            <person name="Xu C."/>
            <person name="Jia M."/>
            <person name="Peters R.J."/>
            <person name="Huang L."/>
            <person name="Gao W."/>
        </authorList>
    </citation>
    <scope>NUCLEOTIDE SEQUENCE [LARGE SCALE GENOMIC DNA]</scope>
    <source>
        <strain evidence="3">cv. XIE 37</strain>
        <tissue evidence="2">Leaf</tissue>
    </source>
</reference>
<proteinExistence type="predicted"/>
<dbReference type="AlphaFoldDB" id="A0A7J7BX38"/>
<gene>
    <name evidence="2" type="ORF">HS088_TW22G00121</name>
</gene>
<dbReference type="Proteomes" id="UP000593562">
    <property type="component" value="Unassembled WGS sequence"/>
</dbReference>